<evidence type="ECO:0000256" key="2">
    <source>
        <dbReference type="PIRNR" id="PIRNR036893"/>
    </source>
</evidence>
<dbReference type="InterPro" id="IPR047202">
    <property type="entry name" value="Lipocalin_Blc-like_dom"/>
</dbReference>
<dbReference type="EMBL" id="QHKO01000004">
    <property type="protein sequence ID" value="RAL22345.1"/>
    <property type="molecule type" value="Genomic_DNA"/>
</dbReference>
<dbReference type="PIRSF" id="PIRSF036893">
    <property type="entry name" value="Lipocalin_ApoD"/>
    <property type="match status" value="1"/>
</dbReference>
<dbReference type="InterPro" id="IPR002446">
    <property type="entry name" value="Lipocalin_bac"/>
</dbReference>
<protein>
    <recommendedName>
        <fullName evidence="3">Lipocalin/cytosolic fatty-acid binding domain-containing protein</fullName>
    </recommendedName>
</protein>
<dbReference type="GO" id="GO:0006950">
    <property type="term" value="P:response to stress"/>
    <property type="evidence" value="ECO:0007669"/>
    <property type="project" value="UniProtKB-ARBA"/>
</dbReference>
<dbReference type="PRINTS" id="PR01171">
    <property type="entry name" value="BCTLIPOCALIN"/>
</dbReference>
<dbReference type="PANTHER" id="PTHR10612">
    <property type="entry name" value="APOLIPOPROTEIN D"/>
    <property type="match status" value="1"/>
</dbReference>
<comment type="similarity">
    <text evidence="1 2">Belongs to the calycin superfamily. Lipocalin family.</text>
</comment>
<dbReference type="Proteomes" id="UP000249169">
    <property type="component" value="Unassembled WGS sequence"/>
</dbReference>
<dbReference type="Pfam" id="PF08212">
    <property type="entry name" value="Lipocalin_2"/>
    <property type="match status" value="1"/>
</dbReference>
<evidence type="ECO:0000313" key="5">
    <source>
        <dbReference type="Proteomes" id="UP000249169"/>
    </source>
</evidence>
<dbReference type="PROSITE" id="PS51257">
    <property type="entry name" value="PROKAR_LIPOPROTEIN"/>
    <property type="match status" value="1"/>
</dbReference>
<dbReference type="AlphaFoldDB" id="A0A328C8U6"/>
<dbReference type="OrthoDB" id="9793905at2"/>
<feature type="domain" description="Lipocalin/cytosolic fatty-acid binding" evidence="3">
    <location>
        <begin position="39"/>
        <end position="180"/>
    </location>
</feature>
<accession>A0A328C8U6</accession>
<gene>
    <name evidence="4" type="ORF">DL240_10880</name>
</gene>
<dbReference type="CDD" id="cd19438">
    <property type="entry name" value="lipocalin_Blc-like"/>
    <property type="match status" value="1"/>
</dbReference>
<proteinExistence type="inferred from homology"/>
<dbReference type="PROSITE" id="PS00213">
    <property type="entry name" value="LIPOCALIN"/>
    <property type="match status" value="1"/>
</dbReference>
<dbReference type="InterPro" id="IPR012674">
    <property type="entry name" value="Calycin"/>
</dbReference>
<dbReference type="PANTHER" id="PTHR10612:SF34">
    <property type="entry name" value="APOLIPOPROTEIN D"/>
    <property type="match status" value="1"/>
</dbReference>
<dbReference type="InterPro" id="IPR000566">
    <property type="entry name" value="Lipocln_cytosolic_FA-bd_dom"/>
</dbReference>
<name>A0A328C8U6_9DELT</name>
<dbReference type="InterPro" id="IPR022272">
    <property type="entry name" value="Lipocalin_CS"/>
</dbReference>
<dbReference type="Gene3D" id="2.40.128.20">
    <property type="match status" value="1"/>
</dbReference>
<dbReference type="SUPFAM" id="SSF50814">
    <property type="entry name" value="Lipocalins"/>
    <property type="match status" value="1"/>
</dbReference>
<sequence>MERGWRWATAALLGVGAMWLVSCATGAGSGSSVEAVRELDLERYAGRWYEVASVPLRAQRGCVGTTATYTLREDGDVKVENRCFRDSFEGRESGITGRAWSAGEAEAGKLYVRFFWPLRSAYWVVALDPGYRWAAVSGPERKNLWILSREPCMAQDAFEAIVRDLQARGFPVERLRATPQRDAHGERCVVSL</sequence>
<comment type="caution">
    <text evidence="4">The sequence shown here is derived from an EMBL/GenBank/DDBJ whole genome shotgun (WGS) entry which is preliminary data.</text>
</comment>
<dbReference type="RefSeq" id="WP_111729916.1">
    <property type="nucleotide sequence ID" value="NZ_QHKO01000004.1"/>
</dbReference>
<reference evidence="4 5" key="1">
    <citation type="submission" date="2018-05" db="EMBL/GenBank/DDBJ databases">
        <title>Lujinxingia marina gen. nov. sp. nov., a new facultative anaerobic member of the class Deltaproteobacteria, and proposal of Lujinxingaceae fam. nov.</title>
        <authorList>
            <person name="Li C.-M."/>
        </authorList>
    </citation>
    <scope>NUCLEOTIDE SEQUENCE [LARGE SCALE GENOMIC DNA]</scope>
    <source>
        <strain evidence="4 5">B210</strain>
    </source>
</reference>
<dbReference type="InterPro" id="IPR022271">
    <property type="entry name" value="Lipocalin_ApoD"/>
</dbReference>
<evidence type="ECO:0000313" key="4">
    <source>
        <dbReference type="EMBL" id="RAL22345.1"/>
    </source>
</evidence>
<organism evidence="4 5">
    <name type="scientific">Lujinxingia litoralis</name>
    <dbReference type="NCBI Taxonomy" id="2211119"/>
    <lineage>
        <taxon>Bacteria</taxon>
        <taxon>Deltaproteobacteria</taxon>
        <taxon>Bradymonadales</taxon>
        <taxon>Lujinxingiaceae</taxon>
        <taxon>Lujinxingia</taxon>
    </lineage>
</organism>
<evidence type="ECO:0000256" key="1">
    <source>
        <dbReference type="ARBA" id="ARBA00006889"/>
    </source>
</evidence>
<evidence type="ECO:0000259" key="3">
    <source>
        <dbReference type="Pfam" id="PF08212"/>
    </source>
</evidence>
<keyword evidence="5" id="KW-1185">Reference proteome</keyword>